<proteinExistence type="predicted"/>
<evidence type="ECO:0000256" key="1">
    <source>
        <dbReference type="SAM" id="MobiDB-lite"/>
    </source>
</evidence>
<evidence type="ECO:0000313" key="3">
    <source>
        <dbReference type="Proteomes" id="UP000186594"/>
    </source>
</evidence>
<feature type="region of interest" description="Disordered" evidence="1">
    <location>
        <begin position="1"/>
        <end position="38"/>
    </location>
</feature>
<feature type="compositionally biased region" description="Polar residues" evidence="1">
    <location>
        <begin position="17"/>
        <end position="38"/>
    </location>
</feature>
<gene>
    <name evidence="2" type="ORF">NEOLI_000526</name>
</gene>
<sequence length="222" mass="25943">MSFIHTARDSSALFTRPDSSSPEGHVNSRLQSPASTALTSPLSDYDDVLHTEKHCRMNDWLHSQGWPFVQGHEHYNLPSHNDPFHQILSIHPLSPKRFIKVVNYLTERILSPSIAQSVCNSSVFEGKEQILKAAIILIHRFSKINYIFDLDYIISSAIVVSFKFYSPDSEFNVLELRWWGTKFNVTKAIVKRWEIQFLKDLRYNVLIDREEWSLYEKFIDRL</sequence>
<dbReference type="Proteomes" id="UP000186594">
    <property type="component" value="Unassembled WGS sequence"/>
</dbReference>
<comment type="caution">
    <text evidence="2">The sequence shown here is derived from an EMBL/GenBank/DDBJ whole genome shotgun (WGS) entry which is preliminary data.</text>
</comment>
<reference evidence="2 3" key="1">
    <citation type="submission" date="2016-04" db="EMBL/GenBank/DDBJ databases">
        <title>Evolutionary innovation and constraint leading to complex multicellularity in the Ascomycota.</title>
        <authorList>
            <person name="Cisse O."/>
            <person name="Nguyen A."/>
            <person name="Hewitt D.A."/>
            <person name="Jedd G."/>
            <person name="Stajich J.E."/>
        </authorList>
    </citation>
    <scope>NUCLEOTIDE SEQUENCE [LARGE SCALE GENOMIC DNA]</scope>
    <source>
        <strain evidence="2 3">DAH-3</strain>
    </source>
</reference>
<dbReference type="EMBL" id="LXFE01000411">
    <property type="protein sequence ID" value="OLL25430.1"/>
    <property type="molecule type" value="Genomic_DNA"/>
</dbReference>
<name>A0A1U7LRX7_NEOID</name>
<accession>A0A1U7LRX7</accession>
<evidence type="ECO:0000313" key="2">
    <source>
        <dbReference type="EMBL" id="OLL25430.1"/>
    </source>
</evidence>
<keyword evidence="3" id="KW-1185">Reference proteome</keyword>
<protein>
    <submittedName>
        <fullName evidence="2">Uncharacterized protein</fullName>
    </submittedName>
</protein>
<dbReference type="AlphaFoldDB" id="A0A1U7LRX7"/>
<organism evidence="2 3">
    <name type="scientific">Neolecta irregularis (strain DAH-3)</name>
    <dbReference type="NCBI Taxonomy" id="1198029"/>
    <lineage>
        <taxon>Eukaryota</taxon>
        <taxon>Fungi</taxon>
        <taxon>Dikarya</taxon>
        <taxon>Ascomycota</taxon>
        <taxon>Taphrinomycotina</taxon>
        <taxon>Neolectales</taxon>
        <taxon>Neolectaceae</taxon>
        <taxon>Neolecta</taxon>
    </lineage>
</organism>